<accession>A0ABV0T7X2</accession>
<protein>
    <submittedName>
        <fullName evidence="3">Uncharacterized protein</fullName>
    </submittedName>
</protein>
<feature type="chain" id="PRO_5046986079" evidence="2">
    <location>
        <begin position="30"/>
        <end position="290"/>
    </location>
</feature>
<feature type="signal peptide" evidence="2">
    <location>
        <begin position="1"/>
        <end position="29"/>
    </location>
</feature>
<feature type="transmembrane region" description="Helical" evidence="1">
    <location>
        <begin position="146"/>
        <end position="170"/>
    </location>
</feature>
<evidence type="ECO:0000256" key="2">
    <source>
        <dbReference type="SAM" id="SignalP"/>
    </source>
</evidence>
<dbReference type="Gene3D" id="2.60.40.10">
    <property type="entry name" value="Immunoglobulins"/>
    <property type="match status" value="1"/>
</dbReference>
<evidence type="ECO:0000313" key="3">
    <source>
        <dbReference type="EMBL" id="MEQ2228993.1"/>
    </source>
</evidence>
<keyword evidence="1" id="KW-0472">Membrane</keyword>
<dbReference type="Proteomes" id="UP001482620">
    <property type="component" value="Unassembled WGS sequence"/>
</dbReference>
<organism evidence="3 4">
    <name type="scientific">Ilyodon furcidens</name>
    <name type="common">goldbreast splitfin</name>
    <dbReference type="NCBI Taxonomy" id="33524"/>
    <lineage>
        <taxon>Eukaryota</taxon>
        <taxon>Metazoa</taxon>
        <taxon>Chordata</taxon>
        <taxon>Craniata</taxon>
        <taxon>Vertebrata</taxon>
        <taxon>Euteleostomi</taxon>
        <taxon>Actinopterygii</taxon>
        <taxon>Neopterygii</taxon>
        <taxon>Teleostei</taxon>
        <taxon>Neoteleostei</taxon>
        <taxon>Acanthomorphata</taxon>
        <taxon>Ovalentaria</taxon>
        <taxon>Atherinomorphae</taxon>
        <taxon>Cyprinodontiformes</taxon>
        <taxon>Goodeidae</taxon>
        <taxon>Ilyodon</taxon>
    </lineage>
</organism>
<keyword evidence="1" id="KW-0812">Transmembrane</keyword>
<evidence type="ECO:0000313" key="4">
    <source>
        <dbReference type="Proteomes" id="UP001482620"/>
    </source>
</evidence>
<comment type="caution">
    <text evidence="3">The sequence shown here is derived from an EMBL/GenBank/DDBJ whole genome shotgun (WGS) entry which is preliminary data.</text>
</comment>
<name>A0ABV0T7X2_9TELE</name>
<dbReference type="EMBL" id="JAHRIQ010024377">
    <property type="protein sequence ID" value="MEQ2228993.1"/>
    <property type="molecule type" value="Genomic_DNA"/>
</dbReference>
<keyword evidence="4" id="KW-1185">Reference proteome</keyword>
<keyword evidence="1" id="KW-1133">Transmembrane helix</keyword>
<gene>
    <name evidence="3" type="ORF">ILYODFUR_014361</name>
</gene>
<sequence>MVAGRCSEVIEAVVGMLVLLLGESPVSFAAVETYCDGRQDGAQCYGVLGGTVLIKLMDNSSEIPIFNLKKGSQMILGVRKNNILPNAMNSSSVLILSNGAIRISNLSRTNSGEYTLEVFDSEGRNKGQRTLQLFVQDKGFAVKAEMLLILVVGLIGLLCFVAMAITFICAKRKKHDEVEVDDQELYTDVSVVQQRRRSGAKCRDRSGVQYSKDVRTATHQIRQQMMLCMHKFVKRIDFMDFMDDGFMKAARTALQKSDIGTHGIKISNPKCTVMASRCWPMLLFVHVFSS</sequence>
<dbReference type="SUPFAM" id="SSF48726">
    <property type="entry name" value="Immunoglobulin"/>
    <property type="match status" value="1"/>
</dbReference>
<evidence type="ECO:0000256" key="1">
    <source>
        <dbReference type="SAM" id="Phobius"/>
    </source>
</evidence>
<proteinExistence type="predicted"/>
<keyword evidence="2" id="KW-0732">Signal</keyword>
<dbReference type="InterPro" id="IPR036179">
    <property type="entry name" value="Ig-like_dom_sf"/>
</dbReference>
<reference evidence="3 4" key="1">
    <citation type="submission" date="2021-06" db="EMBL/GenBank/DDBJ databases">
        <authorList>
            <person name="Palmer J.M."/>
        </authorList>
    </citation>
    <scope>NUCLEOTIDE SEQUENCE [LARGE SCALE GENOMIC DNA]</scope>
    <source>
        <strain evidence="4">if_2019</strain>
        <tissue evidence="3">Muscle</tissue>
    </source>
</reference>
<dbReference type="InterPro" id="IPR013783">
    <property type="entry name" value="Ig-like_fold"/>
</dbReference>